<comment type="caution">
    <text evidence="2">The sequence shown here is derived from an EMBL/GenBank/DDBJ whole genome shotgun (WGS) entry which is preliminary data.</text>
</comment>
<protein>
    <recommendedName>
        <fullName evidence="1">MAGE domain-containing protein</fullName>
    </recommendedName>
</protein>
<proteinExistence type="predicted"/>
<dbReference type="EMBL" id="BFAA01043148">
    <property type="protein sequence ID" value="GCB83721.1"/>
    <property type="molecule type" value="Genomic_DNA"/>
</dbReference>
<accession>A0A401QEC6</accession>
<gene>
    <name evidence="2" type="ORF">scyTo_0024315</name>
</gene>
<dbReference type="OMA" id="WATQYKE"/>
<feature type="domain" description="MAGE" evidence="1">
    <location>
        <begin position="11"/>
        <end position="86"/>
    </location>
</feature>
<sequence>MFLFLPPPFSERHADFGDVKKLITEEFVKQKYLDYSRVLHTDPVEYEFRWGARATKETSKLKVLEFVAKMHNDQDPKTWATQYKEAQQEAGAPGRS</sequence>
<dbReference type="PANTHER" id="PTHR11736:SF14">
    <property type="entry name" value="NSE3 HOMOLOG, SMC5-SMC6 COMPLEX COMPONENT"/>
    <property type="match status" value="1"/>
</dbReference>
<reference evidence="2 3" key="1">
    <citation type="journal article" date="2018" name="Nat. Ecol. Evol.">
        <title>Shark genomes provide insights into elasmobranch evolution and the origin of vertebrates.</title>
        <authorList>
            <person name="Hara Y"/>
            <person name="Yamaguchi K"/>
            <person name="Onimaru K"/>
            <person name="Kadota M"/>
            <person name="Koyanagi M"/>
            <person name="Keeley SD"/>
            <person name="Tatsumi K"/>
            <person name="Tanaka K"/>
            <person name="Motone F"/>
            <person name="Kageyama Y"/>
            <person name="Nozu R"/>
            <person name="Adachi N"/>
            <person name="Nishimura O"/>
            <person name="Nakagawa R"/>
            <person name="Tanegashima C"/>
            <person name="Kiyatake I"/>
            <person name="Matsumoto R"/>
            <person name="Murakumo K"/>
            <person name="Nishida K"/>
            <person name="Terakita A"/>
            <person name="Kuratani S"/>
            <person name="Sato K"/>
            <person name="Hyodo S Kuraku.S."/>
        </authorList>
    </citation>
    <scope>NUCLEOTIDE SEQUENCE [LARGE SCALE GENOMIC DNA]</scope>
</reference>
<organism evidence="2 3">
    <name type="scientific">Scyliorhinus torazame</name>
    <name type="common">Cloudy catshark</name>
    <name type="synonym">Catulus torazame</name>
    <dbReference type="NCBI Taxonomy" id="75743"/>
    <lineage>
        <taxon>Eukaryota</taxon>
        <taxon>Metazoa</taxon>
        <taxon>Chordata</taxon>
        <taxon>Craniata</taxon>
        <taxon>Vertebrata</taxon>
        <taxon>Chondrichthyes</taxon>
        <taxon>Elasmobranchii</taxon>
        <taxon>Galeomorphii</taxon>
        <taxon>Galeoidea</taxon>
        <taxon>Carcharhiniformes</taxon>
        <taxon>Scyliorhinidae</taxon>
        <taxon>Scyliorhinus</taxon>
    </lineage>
</organism>
<dbReference type="AlphaFoldDB" id="A0A401QEC6"/>
<dbReference type="InterPro" id="IPR037445">
    <property type="entry name" value="MAGE"/>
</dbReference>
<evidence type="ECO:0000259" key="1">
    <source>
        <dbReference type="PROSITE" id="PS50838"/>
    </source>
</evidence>
<dbReference type="FunFam" id="1.10.10.1210:FF:000001">
    <property type="entry name" value="melanoma-associated antigen D1"/>
    <property type="match status" value="1"/>
</dbReference>
<dbReference type="InterPro" id="IPR041899">
    <property type="entry name" value="MAGE_WH2"/>
</dbReference>
<evidence type="ECO:0000313" key="2">
    <source>
        <dbReference type="EMBL" id="GCB83721.1"/>
    </source>
</evidence>
<dbReference type="PANTHER" id="PTHR11736">
    <property type="entry name" value="MELANOMA-ASSOCIATED ANTIGEN MAGE ANTIGEN"/>
    <property type="match status" value="1"/>
</dbReference>
<dbReference type="GO" id="GO:0005634">
    <property type="term" value="C:nucleus"/>
    <property type="evidence" value="ECO:0007669"/>
    <property type="project" value="TreeGrafter"/>
</dbReference>
<keyword evidence="3" id="KW-1185">Reference proteome</keyword>
<evidence type="ECO:0000313" key="3">
    <source>
        <dbReference type="Proteomes" id="UP000288216"/>
    </source>
</evidence>
<dbReference type="OrthoDB" id="205198at2759"/>
<dbReference type="Gene3D" id="1.10.10.1210">
    <property type="entry name" value="MAGE homology domain, winged helix WH2 motif"/>
    <property type="match status" value="1"/>
</dbReference>
<dbReference type="PROSITE" id="PS50838">
    <property type="entry name" value="MAGE"/>
    <property type="match status" value="1"/>
</dbReference>
<dbReference type="STRING" id="75743.A0A401QEC6"/>
<dbReference type="Proteomes" id="UP000288216">
    <property type="component" value="Unassembled WGS sequence"/>
</dbReference>
<dbReference type="InterPro" id="IPR002190">
    <property type="entry name" value="MHD_dom"/>
</dbReference>
<name>A0A401QEC6_SCYTO</name>